<dbReference type="PANTHER" id="PTHR14234:SF18">
    <property type="entry name" value="RIMS-BINDING PROTEIN 2"/>
    <property type="match status" value="1"/>
</dbReference>
<evidence type="ECO:0000313" key="3">
    <source>
        <dbReference type="RefSeq" id="XP_026100467.1"/>
    </source>
</evidence>
<dbReference type="OrthoDB" id="8961521at2759"/>
<feature type="coiled-coil region" evidence="1">
    <location>
        <begin position="51"/>
        <end position="102"/>
    </location>
</feature>
<gene>
    <name evidence="3" type="primary">LOC113071313</name>
</gene>
<dbReference type="AlphaFoldDB" id="A0A6P6MV70"/>
<dbReference type="GO" id="GO:0045202">
    <property type="term" value="C:synapse"/>
    <property type="evidence" value="ECO:0007669"/>
    <property type="project" value="GOC"/>
</dbReference>
<dbReference type="KEGG" id="caua:113071313"/>
<dbReference type="PANTHER" id="PTHR14234">
    <property type="entry name" value="RIM BINDING PROTEIN-RELATED"/>
    <property type="match status" value="1"/>
</dbReference>
<dbReference type="InterPro" id="IPR040325">
    <property type="entry name" value="RIMBP1/2/3"/>
</dbReference>
<reference evidence="3" key="1">
    <citation type="submission" date="2025-08" db="UniProtKB">
        <authorList>
            <consortium name="RefSeq"/>
        </authorList>
    </citation>
    <scope>IDENTIFICATION</scope>
    <source>
        <strain evidence="3">Wakin</strain>
        <tissue evidence="3">Muscle</tissue>
    </source>
</reference>
<organism evidence="2 3">
    <name type="scientific">Carassius auratus</name>
    <name type="common">Goldfish</name>
    <dbReference type="NCBI Taxonomy" id="7957"/>
    <lineage>
        <taxon>Eukaryota</taxon>
        <taxon>Metazoa</taxon>
        <taxon>Chordata</taxon>
        <taxon>Craniata</taxon>
        <taxon>Vertebrata</taxon>
        <taxon>Euteleostomi</taxon>
        <taxon>Actinopterygii</taxon>
        <taxon>Neopterygii</taxon>
        <taxon>Teleostei</taxon>
        <taxon>Ostariophysi</taxon>
        <taxon>Cypriniformes</taxon>
        <taxon>Cyprinidae</taxon>
        <taxon>Cyprininae</taxon>
        <taxon>Carassius</taxon>
    </lineage>
</organism>
<dbReference type="GO" id="GO:0007274">
    <property type="term" value="P:neuromuscular synaptic transmission"/>
    <property type="evidence" value="ECO:0007669"/>
    <property type="project" value="TreeGrafter"/>
</dbReference>
<keyword evidence="2" id="KW-1185">Reference proteome</keyword>
<evidence type="ECO:0000313" key="2">
    <source>
        <dbReference type="Proteomes" id="UP000515129"/>
    </source>
</evidence>
<proteinExistence type="predicted"/>
<sequence length="108" mass="12731">MPESELQHVLQEKARLNLRLFTDTQKAAKYEQVKSEYEQLQEALYTVTVERDCALLERTELQGKLENLEQVLKHMREAAERRQQLELEHEQALAVLSAKQQEIDLLQK</sequence>
<accession>A0A6P6MV70</accession>
<dbReference type="Proteomes" id="UP000515129">
    <property type="component" value="Unplaced"/>
</dbReference>
<protein>
    <submittedName>
        <fullName evidence="3">Peripheral-type benzodiazepine receptor-associated protein 1-like</fullName>
    </submittedName>
</protein>
<dbReference type="RefSeq" id="XP_026100467.1">
    <property type="nucleotide sequence ID" value="XM_026244682.1"/>
</dbReference>
<name>A0A6P6MV70_CARAU</name>
<keyword evidence="1" id="KW-0175">Coiled coil</keyword>
<evidence type="ECO:0000256" key="1">
    <source>
        <dbReference type="SAM" id="Coils"/>
    </source>
</evidence>
<dbReference type="GeneID" id="113071313"/>
<feature type="non-terminal residue" evidence="3">
    <location>
        <position position="108"/>
    </location>
</feature>